<evidence type="ECO:0000256" key="2">
    <source>
        <dbReference type="ARBA" id="ARBA00022679"/>
    </source>
</evidence>
<protein>
    <submittedName>
        <fullName evidence="4">Uncharacterized protein</fullName>
    </submittedName>
</protein>
<dbReference type="Gene3D" id="2.160.10.10">
    <property type="entry name" value="Hexapeptide repeat proteins"/>
    <property type="match status" value="1"/>
</dbReference>
<comment type="similarity">
    <text evidence="1">Belongs to the transferase hexapeptide repeat family.</text>
</comment>
<organism evidence="4 5">
    <name type="scientific">Petrachloros mirabilis ULC683</name>
    <dbReference type="NCBI Taxonomy" id="2781853"/>
    <lineage>
        <taxon>Bacteria</taxon>
        <taxon>Bacillati</taxon>
        <taxon>Cyanobacteriota</taxon>
        <taxon>Cyanophyceae</taxon>
        <taxon>Synechococcales</taxon>
        <taxon>Petrachlorosaceae</taxon>
        <taxon>Petrachloros</taxon>
        <taxon>Petrachloros mirabilis</taxon>
    </lineage>
</organism>
<comment type="caution">
    <text evidence="4">The sequence shown here is derived from an EMBL/GenBank/DDBJ whole genome shotgun (WGS) entry which is preliminary data.</text>
</comment>
<dbReference type="EMBL" id="WVIC01000020">
    <property type="protein sequence ID" value="NCJ07079.1"/>
    <property type="molecule type" value="Genomic_DNA"/>
</dbReference>
<dbReference type="AlphaFoldDB" id="A0A8K1ZXM9"/>
<keyword evidence="3" id="KW-0677">Repeat</keyword>
<reference evidence="4" key="1">
    <citation type="submission" date="2019-12" db="EMBL/GenBank/DDBJ databases">
        <title>High-Quality draft genome sequences of three cyanobacteria isolated from the limestone walls of the Old Cathedral of Coimbra.</title>
        <authorList>
            <person name="Tiago I."/>
            <person name="Soares F."/>
            <person name="Portugal A."/>
        </authorList>
    </citation>
    <scope>NUCLEOTIDE SEQUENCE [LARGE SCALE GENOMIC DNA]</scope>
    <source>
        <strain evidence="4">C</strain>
    </source>
</reference>
<gene>
    <name evidence="4" type="ORF">GS597_11280</name>
</gene>
<dbReference type="InterPro" id="IPR011004">
    <property type="entry name" value="Trimer_LpxA-like_sf"/>
</dbReference>
<dbReference type="Proteomes" id="UP000607397">
    <property type="component" value="Unassembled WGS sequence"/>
</dbReference>
<dbReference type="GO" id="GO:0005829">
    <property type="term" value="C:cytosol"/>
    <property type="evidence" value="ECO:0007669"/>
    <property type="project" value="TreeGrafter"/>
</dbReference>
<dbReference type="Pfam" id="PF00132">
    <property type="entry name" value="Hexapep"/>
    <property type="match status" value="1"/>
</dbReference>
<evidence type="ECO:0000313" key="4">
    <source>
        <dbReference type="EMBL" id="NCJ07079.1"/>
    </source>
</evidence>
<dbReference type="PROSITE" id="PS00101">
    <property type="entry name" value="HEXAPEP_TRANSFERASES"/>
    <property type="match status" value="1"/>
</dbReference>
<keyword evidence="5" id="KW-1185">Reference proteome</keyword>
<dbReference type="Pfam" id="PF14602">
    <property type="entry name" value="Hexapep_2"/>
    <property type="match status" value="1"/>
</dbReference>
<name>A0A8K1ZXM9_9CYAN</name>
<keyword evidence="2" id="KW-0808">Transferase</keyword>
<dbReference type="InterPro" id="IPR018357">
    <property type="entry name" value="Hexapep_transf_CS"/>
</dbReference>
<dbReference type="PANTHER" id="PTHR23416">
    <property type="entry name" value="SIALIC ACID SYNTHASE-RELATED"/>
    <property type="match status" value="1"/>
</dbReference>
<dbReference type="CDD" id="cd04647">
    <property type="entry name" value="LbH_MAT_like"/>
    <property type="match status" value="1"/>
</dbReference>
<evidence type="ECO:0000256" key="3">
    <source>
        <dbReference type="ARBA" id="ARBA00022737"/>
    </source>
</evidence>
<dbReference type="InterPro" id="IPR001451">
    <property type="entry name" value="Hexapep"/>
</dbReference>
<dbReference type="GO" id="GO:0008374">
    <property type="term" value="F:O-acyltransferase activity"/>
    <property type="evidence" value="ECO:0007669"/>
    <property type="project" value="TreeGrafter"/>
</dbReference>
<accession>A0A8K1ZXM9</accession>
<dbReference type="GO" id="GO:0031470">
    <property type="term" value="C:carboxysome"/>
    <property type="evidence" value="ECO:0007669"/>
    <property type="project" value="UniProtKB-ARBA"/>
</dbReference>
<dbReference type="SUPFAM" id="SSF51161">
    <property type="entry name" value="Trimeric LpxA-like enzymes"/>
    <property type="match status" value="1"/>
</dbReference>
<proteinExistence type="inferred from homology"/>
<dbReference type="PANTHER" id="PTHR23416:SF23">
    <property type="entry name" value="ACETYLTRANSFERASE C18B11.09C-RELATED"/>
    <property type="match status" value="1"/>
</dbReference>
<dbReference type="GO" id="GO:0043886">
    <property type="term" value="F:structural constituent of carboxysome shell"/>
    <property type="evidence" value="ECO:0007669"/>
    <property type="project" value="UniProtKB-ARBA"/>
</dbReference>
<dbReference type="InterPro" id="IPR051159">
    <property type="entry name" value="Hexapeptide_acetyltransf"/>
</dbReference>
<sequence length="186" mass="20371">MKQLVRKLMVYVISLSLVRCLIKIFLFCFQSVEAFISLCSISLKFPSNTTVRSHYSTIITYSDRISLGKHVWIGRNCILGGIGGIKIGDFVRISPGVVIQTRGLEIHQSNEIPYPSKAKPICIGNGVWIASRAVILGGVTVGDYAVIGAGAIITKDVESHSIVVGSPTRCIGKVKRKTLQYELYDI</sequence>
<evidence type="ECO:0000313" key="5">
    <source>
        <dbReference type="Proteomes" id="UP000607397"/>
    </source>
</evidence>
<evidence type="ECO:0000256" key="1">
    <source>
        <dbReference type="ARBA" id="ARBA00007274"/>
    </source>
</evidence>